<dbReference type="HOGENOM" id="CLU_039613_6_1_9"/>
<protein>
    <submittedName>
        <fullName evidence="6">Transcriptional regulator, LysR family</fullName>
    </submittedName>
</protein>
<evidence type="ECO:0000256" key="1">
    <source>
        <dbReference type="ARBA" id="ARBA00009437"/>
    </source>
</evidence>
<evidence type="ECO:0000256" key="3">
    <source>
        <dbReference type="ARBA" id="ARBA00023125"/>
    </source>
</evidence>
<dbReference type="PROSITE" id="PS50931">
    <property type="entry name" value="HTH_LYSR"/>
    <property type="match status" value="1"/>
</dbReference>
<evidence type="ECO:0000313" key="6">
    <source>
        <dbReference type="EMBL" id="ADQ07254.1"/>
    </source>
</evidence>
<dbReference type="Proteomes" id="UP000006890">
    <property type="component" value="Chromosome"/>
</dbReference>
<keyword evidence="7" id="KW-1185">Reference proteome</keyword>
<proteinExistence type="inferred from homology"/>
<dbReference type="FunFam" id="1.10.10.10:FF:000001">
    <property type="entry name" value="LysR family transcriptional regulator"/>
    <property type="match status" value="1"/>
</dbReference>
<feature type="domain" description="HTH lysR-type" evidence="5">
    <location>
        <begin position="1"/>
        <end position="58"/>
    </location>
</feature>
<dbReference type="SUPFAM" id="SSF53850">
    <property type="entry name" value="Periplasmic binding protein-like II"/>
    <property type="match status" value="1"/>
</dbReference>
<dbReference type="STRING" id="632292.Calhy_1538"/>
<keyword evidence="2" id="KW-0805">Transcription regulation</keyword>
<dbReference type="Pfam" id="PF00126">
    <property type="entry name" value="HTH_1"/>
    <property type="match status" value="1"/>
</dbReference>
<dbReference type="OrthoDB" id="9785745at2"/>
<reference evidence="6 7" key="2">
    <citation type="journal article" date="2011" name="J. Bacteriol.">
        <title>Complete genome sequences for the anaerobic, extremely thermophilic plant biomass-degrading bacteria Caldicellulosiruptor hydrothermalis, Caldicellulosiruptor kristjanssonii, Caldicellulosiruptor kronotskyensis, Caldicellulosiruptor owensenis, and Caldicellulosiruptor lactoaceticus.</title>
        <authorList>
            <person name="Blumer-Schuette S.E."/>
            <person name="Ozdemir I."/>
            <person name="Mistry D."/>
            <person name="Lucas S."/>
            <person name="Lapidus A."/>
            <person name="Cheng J.F."/>
            <person name="Goodwin L.A."/>
            <person name="Pitluck S."/>
            <person name="Land M.L."/>
            <person name="Hauser L.J."/>
            <person name="Woyke T."/>
            <person name="Mikhailova N."/>
            <person name="Pati A."/>
            <person name="Kyrpides N.C."/>
            <person name="Ivanova N."/>
            <person name="Detter J.C."/>
            <person name="Walston-Davenport K."/>
            <person name="Han S."/>
            <person name="Adams M.W."/>
            <person name="Kelly R.M."/>
        </authorList>
    </citation>
    <scope>NUCLEOTIDE SEQUENCE [LARGE SCALE GENOMIC DNA]</scope>
    <source>
        <strain evidence="7">DSM 18901 / VKM B-2411 / 108</strain>
    </source>
</reference>
<dbReference type="KEGG" id="chd:Calhy_1538"/>
<dbReference type="PANTHER" id="PTHR30126:SF39">
    <property type="entry name" value="HTH-TYPE TRANSCRIPTIONAL REGULATOR CYSL"/>
    <property type="match status" value="1"/>
</dbReference>
<dbReference type="CDD" id="cd08420">
    <property type="entry name" value="PBP2_CysL_like"/>
    <property type="match status" value="1"/>
</dbReference>
<dbReference type="InterPro" id="IPR000847">
    <property type="entry name" value="LysR_HTH_N"/>
</dbReference>
<evidence type="ECO:0000259" key="5">
    <source>
        <dbReference type="PROSITE" id="PS50931"/>
    </source>
</evidence>
<dbReference type="InterPro" id="IPR036390">
    <property type="entry name" value="WH_DNA-bd_sf"/>
</dbReference>
<dbReference type="InterPro" id="IPR005119">
    <property type="entry name" value="LysR_subst-bd"/>
</dbReference>
<dbReference type="AlphaFoldDB" id="E4QBN8"/>
<dbReference type="Pfam" id="PF03466">
    <property type="entry name" value="LysR_substrate"/>
    <property type="match status" value="1"/>
</dbReference>
<dbReference type="EMBL" id="CP002219">
    <property type="protein sequence ID" value="ADQ07254.1"/>
    <property type="molecule type" value="Genomic_DNA"/>
</dbReference>
<dbReference type="RefSeq" id="WP_013403423.1">
    <property type="nucleotide sequence ID" value="NC_014652.1"/>
</dbReference>
<evidence type="ECO:0000313" key="7">
    <source>
        <dbReference type="Proteomes" id="UP000006890"/>
    </source>
</evidence>
<dbReference type="Gene3D" id="1.10.10.10">
    <property type="entry name" value="Winged helix-like DNA-binding domain superfamily/Winged helix DNA-binding domain"/>
    <property type="match status" value="1"/>
</dbReference>
<comment type="similarity">
    <text evidence="1">Belongs to the LysR transcriptional regulatory family.</text>
</comment>
<dbReference type="PRINTS" id="PR00039">
    <property type="entry name" value="HTHLYSR"/>
</dbReference>
<keyword evidence="3" id="KW-0238">DNA-binding</keyword>
<reference key="1">
    <citation type="submission" date="2010-09" db="EMBL/GenBank/DDBJ databases">
        <title>Complete sequence of Caldicellulosiruptor hydrothermalis 108.</title>
        <authorList>
            <consortium name="US DOE Joint Genome Institute"/>
            <person name="Lucas S."/>
            <person name="Copeland A."/>
            <person name="Lapidus A."/>
            <person name="Cheng J.-F."/>
            <person name="Bruce D."/>
            <person name="Goodwin L."/>
            <person name="Pitluck S."/>
            <person name="Davenport K."/>
            <person name="Detter J.C."/>
            <person name="Han C."/>
            <person name="Tapia R."/>
            <person name="Land M."/>
            <person name="Hauser L."/>
            <person name="Chang Y.-J."/>
            <person name="Jeffries C."/>
            <person name="Kyrpides N."/>
            <person name="Ivanova N."/>
            <person name="Mikhailova N."/>
            <person name="Blumer-Schuette S.E."/>
            <person name="Kelly R.M."/>
            <person name="Woyke T."/>
        </authorList>
    </citation>
    <scope>NUCLEOTIDE SEQUENCE</scope>
    <source>
        <strain>108</strain>
    </source>
</reference>
<evidence type="ECO:0000256" key="2">
    <source>
        <dbReference type="ARBA" id="ARBA00023015"/>
    </source>
</evidence>
<gene>
    <name evidence="6" type="ordered locus">Calhy_1538</name>
</gene>
<dbReference type="GO" id="GO:0003700">
    <property type="term" value="F:DNA-binding transcription factor activity"/>
    <property type="evidence" value="ECO:0007669"/>
    <property type="project" value="InterPro"/>
</dbReference>
<dbReference type="InterPro" id="IPR036388">
    <property type="entry name" value="WH-like_DNA-bd_sf"/>
</dbReference>
<dbReference type="GO" id="GO:0000976">
    <property type="term" value="F:transcription cis-regulatory region binding"/>
    <property type="evidence" value="ECO:0007669"/>
    <property type="project" value="TreeGrafter"/>
</dbReference>
<dbReference type="PANTHER" id="PTHR30126">
    <property type="entry name" value="HTH-TYPE TRANSCRIPTIONAL REGULATOR"/>
    <property type="match status" value="1"/>
</dbReference>
<dbReference type="SUPFAM" id="SSF46785">
    <property type="entry name" value="Winged helix' DNA-binding domain"/>
    <property type="match status" value="1"/>
</dbReference>
<evidence type="ECO:0000256" key="4">
    <source>
        <dbReference type="ARBA" id="ARBA00023163"/>
    </source>
</evidence>
<dbReference type="eggNOG" id="COG0583">
    <property type="taxonomic scope" value="Bacteria"/>
</dbReference>
<organism evidence="6 7">
    <name type="scientific">Caldicellulosiruptor hydrothermalis (strain DSM 18901 / VKM B-2411 / 108)</name>
    <dbReference type="NCBI Taxonomy" id="632292"/>
    <lineage>
        <taxon>Bacteria</taxon>
        <taxon>Bacillati</taxon>
        <taxon>Bacillota</taxon>
        <taxon>Bacillota incertae sedis</taxon>
        <taxon>Caldicellulosiruptorales</taxon>
        <taxon>Caldicellulosiruptoraceae</taxon>
        <taxon>Caldicellulosiruptor</taxon>
    </lineage>
</organism>
<accession>E4QBN8</accession>
<sequence length="297" mass="34211">MTLRDIEIFVTVCELKSMSAAAKKLYMSQPAVSQAISQIEGEFQIKLFDRIGKKLSLTYTGEILYSYGRRILNLVKEAENILYDVRNMRMGRLNVGASTTVGIYLLPKIIGDFREKYSVDVYFTIDNTAGIEKLILDNAIDLGIVEGPVHSRDIVVIPYIDDELYLVSSKNHRWAEKRSISPEEIENEDIIMREKGSGTREVFEQTMAKNNVRYRIKYVLNSTEAIKKAIEANIGVSVISKLAVEKEIRDGRLAKVNIENIRFERKFSIIYHKDKFKSNLFEEFIKHLYNYTANKQN</sequence>
<dbReference type="Gene3D" id="3.40.190.290">
    <property type="match status" value="1"/>
</dbReference>
<name>E4QBN8_CALH1</name>
<keyword evidence="4" id="KW-0804">Transcription</keyword>